<reference evidence="1 2" key="1">
    <citation type="submission" date="2017-08" db="EMBL/GenBank/DDBJ databases">
        <title>Acidophilic green algal genome provides insights into adaptation to an acidic environment.</title>
        <authorList>
            <person name="Hirooka S."/>
            <person name="Hirose Y."/>
            <person name="Kanesaki Y."/>
            <person name="Higuchi S."/>
            <person name="Fujiwara T."/>
            <person name="Onuma R."/>
            <person name="Era A."/>
            <person name="Ohbayashi R."/>
            <person name="Uzuka A."/>
            <person name="Nozaki H."/>
            <person name="Yoshikawa H."/>
            <person name="Miyagishima S.Y."/>
        </authorList>
    </citation>
    <scope>NUCLEOTIDE SEQUENCE [LARGE SCALE GENOMIC DNA]</scope>
    <source>
        <strain evidence="1 2">NIES-2499</strain>
    </source>
</reference>
<accession>A0A250XC49</accession>
<name>A0A250XC49_9CHLO</name>
<dbReference type="OrthoDB" id="531380at2759"/>
<dbReference type="AlphaFoldDB" id="A0A250XC49"/>
<comment type="caution">
    <text evidence="1">The sequence shown here is derived from an EMBL/GenBank/DDBJ whole genome shotgun (WGS) entry which is preliminary data.</text>
</comment>
<dbReference type="EMBL" id="BEGY01000055">
    <property type="protein sequence ID" value="GAX80667.1"/>
    <property type="molecule type" value="Genomic_DNA"/>
</dbReference>
<proteinExistence type="predicted"/>
<protein>
    <submittedName>
        <fullName evidence="1">Uncharacterized protein</fullName>
    </submittedName>
</protein>
<gene>
    <name evidence="1" type="ORF">CEUSTIGMA_g8102.t1</name>
</gene>
<sequence>MLGAKTRFVHSLRGSRHVARAEIPFDASSIVGDKLGRWLKTPFDVLTFGPRASAGALVSAPERLQTLQYDLEKAWELVQDPRPISEKQEVLLQLAEVRVLELLERGADVETDVLANIKTALPTEVANILTEFIPEPPSKQSIVHGDFSDMPAADATDVPTVTYGKADVAASQISSQISEIRLAVSGLKGALEEIKNNTDPAKSLMLKLNLREARDQLGRRIQEVSSSEASSSDDTFAAALREASILLDEVNFQFFSEAA</sequence>
<organism evidence="1 2">
    <name type="scientific">Chlamydomonas eustigma</name>
    <dbReference type="NCBI Taxonomy" id="1157962"/>
    <lineage>
        <taxon>Eukaryota</taxon>
        <taxon>Viridiplantae</taxon>
        <taxon>Chlorophyta</taxon>
        <taxon>core chlorophytes</taxon>
        <taxon>Chlorophyceae</taxon>
        <taxon>CS clade</taxon>
        <taxon>Chlamydomonadales</taxon>
        <taxon>Chlamydomonadaceae</taxon>
        <taxon>Chlamydomonas</taxon>
    </lineage>
</organism>
<evidence type="ECO:0000313" key="2">
    <source>
        <dbReference type="Proteomes" id="UP000232323"/>
    </source>
</evidence>
<dbReference type="Proteomes" id="UP000232323">
    <property type="component" value="Unassembled WGS sequence"/>
</dbReference>
<evidence type="ECO:0000313" key="1">
    <source>
        <dbReference type="EMBL" id="GAX80667.1"/>
    </source>
</evidence>
<keyword evidence="2" id="KW-1185">Reference proteome</keyword>